<dbReference type="InterPro" id="IPR058240">
    <property type="entry name" value="rSAM_sf"/>
</dbReference>
<gene>
    <name evidence="3" type="ORF">GCM10022254_58520</name>
</gene>
<evidence type="ECO:0000313" key="3">
    <source>
        <dbReference type="EMBL" id="GAA4239240.1"/>
    </source>
</evidence>
<dbReference type="EMBL" id="BAABAS010000020">
    <property type="protein sequence ID" value="GAA4239240.1"/>
    <property type="molecule type" value="Genomic_DNA"/>
</dbReference>
<reference evidence="4" key="1">
    <citation type="journal article" date="2019" name="Int. J. Syst. Evol. Microbiol.">
        <title>The Global Catalogue of Microorganisms (GCM) 10K type strain sequencing project: providing services to taxonomists for standard genome sequencing and annotation.</title>
        <authorList>
            <consortium name="The Broad Institute Genomics Platform"/>
            <consortium name="The Broad Institute Genome Sequencing Center for Infectious Disease"/>
            <person name="Wu L."/>
            <person name="Ma J."/>
        </authorList>
    </citation>
    <scope>NUCLEOTIDE SEQUENCE [LARGE SCALE GENOMIC DNA]</scope>
    <source>
        <strain evidence="4">JCM 17440</strain>
    </source>
</reference>
<feature type="domain" description="4Fe4S-binding SPASM" evidence="2">
    <location>
        <begin position="66"/>
        <end position="114"/>
    </location>
</feature>
<evidence type="ECO:0000259" key="2">
    <source>
        <dbReference type="Pfam" id="PF13186"/>
    </source>
</evidence>
<dbReference type="SUPFAM" id="SSF102114">
    <property type="entry name" value="Radical SAM enzymes"/>
    <property type="match status" value="1"/>
</dbReference>
<name>A0ABP8CH58_9ACTN</name>
<accession>A0ABP8CH58</accession>
<organism evidence="3 4">
    <name type="scientific">Actinomadura meridiana</name>
    <dbReference type="NCBI Taxonomy" id="559626"/>
    <lineage>
        <taxon>Bacteria</taxon>
        <taxon>Bacillati</taxon>
        <taxon>Actinomycetota</taxon>
        <taxon>Actinomycetes</taxon>
        <taxon>Streptosporangiales</taxon>
        <taxon>Thermomonosporaceae</taxon>
        <taxon>Actinomadura</taxon>
    </lineage>
</organism>
<dbReference type="InterPro" id="IPR023885">
    <property type="entry name" value="4Fe4S-binding_SPASM_dom"/>
</dbReference>
<protein>
    <recommendedName>
        <fullName evidence="2">4Fe4S-binding SPASM domain-containing protein</fullName>
    </recommendedName>
</protein>
<evidence type="ECO:0000313" key="4">
    <source>
        <dbReference type="Proteomes" id="UP001501710"/>
    </source>
</evidence>
<proteinExistence type="predicted"/>
<dbReference type="Pfam" id="PF13186">
    <property type="entry name" value="SPASM"/>
    <property type="match status" value="1"/>
</dbReference>
<dbReference type="Proteomes" id="UP001501710">
    <property type="component" value="Unassembled WGS sequence"/>
</dbReference>
<evidence type="ECO:0000256" key="1">
    <source>
        <dbReference type="SAM" id="MobiDB-lite"/>
    </source>
</evidence>
<sequence length="151" mass="15796">MPGPTAARRLGIELKVGMIEVLSDQDLTGGVEMLTMLGITDITRDHTRPVGRASRRGSPATGGDLCGRCGDGRAAIDTHGRLMPCVLGRGFDAGNVTETPLAELLDGAAWRRIVARIPRRAGAGHGCNPNSDGNDCSPAETEACNPAYNDD</sequence>
<comment type="caution">
    <text evidence="3">The sequence shown here is derived from an EMBL/GenBank/DDBJ whole genome shotgun (WGS) entry which is preliminary data.</text>
</comment>
<keyword evidence="4" id="KW-1185">Reference proteome</keyword>
<feature type="region of interest" description="Disordered" evidence="1">
    <location>
        <begin position="121"/>
        <end position="151"/>
    </location>
</feature>